<protein>
    <submittedName>
        <fullName evidence="1">Uncharacterized protein</fullName>
    </submittedName>
</protein>
<accession>A0ABY9E9U3</accession>
<dbReference type="Proteomes" id="UP001321520">
    <property type="component" value="Chromosome"/>
</dbReference>
<proteinExistence type="predicted"/>
<evidence type="ECO:0000313" key="1">
    <source>
        <dbReference type="EMBL" id="WKD49225.1"/>
    </source>
</evidence>
<dbReference type="RefSeq" id="WP_301415015.1">
    <property type="nucleotide sequence ID" value="NZ_CP098023.1"/>
</dbReference>
<dbReference type="EMBL" id="CP098023">
    <property type="protein sequence ID" value="WKD49225.1"/>
    <property type="molecule type" value="Genomic_DNA"/>
</dbReference>
<dbReference type="Gene3D" id="2.60.270.50">
    <property type="match status" value="1"/>
</dbReference>
<organism evidence="1 2">
    <name type="scientific">Microbulbifer spongiae</name>
    <dbReference type="NCBI Taxonomy" id="2944933"/>
    <lineage>
        <taxon>Bacteria</taxon>
        <taxon>Pseudomonadati</taxon>
        <taxon>Pseudomonadota</taxon>
        <taxon>Gammaproteobacteria</taxon>
        <taxon>Cellvibrionales</taxon>
        <taxon>Microbulbiferaceae</taxon>
        <taxon>Microbulbifer</taxon>
    </lineage>
</organism>
<reference evidence="1 2" key="1">
    <citation type="submission" date="2022-05" db="EMBL/GenBank/DDBJ databases">
        <title>Microbulbifer sp. nov., isolated from sponge.</title>
        <authorList>
            <person name="Gao L."/>
        </authorList>
    </citation>
    <scope>NUCLEOTIDE SEQUENCE [LARGE SCALE GENOMIC DNA]</scope>
    <source>
        <strain evidence="1 2">MI-G</strain>
    </source>
</reference>
<gene>
    <name evidence="1" type="ORF">M8T91_15175</name>
</gene>
<name>A0ABY9E9U3_9GAMM</name>
<evidence type="ECO:0000313" key="2">
    <source>
        <dbReference type="Proteomes" id="UP001321520"/>
    </source>
</evidence>
<keyword evidence="2" id="KW-1185">Reference proteome</keyword>
<sequence length="781" mass="85375">MTKKHRNHLHIINNTVSTFKFKSAYLEHGQLANGAEWPQEIAANGGELTVECHEIEASAAGCSGWVSYTGDSPESPINLYFLFSNPVYDSNKVDVGISEHTYHTMESQLLPVQRVFPMAGSTEDYIIVSVSNADGEVSIIQWIIDNFGNEVIPANPLLLDAEAVFSGVNGGGGVRTYYDADEHSAYSHFKGVAAFKRKLIFTHTNVARGSDKQGIYLIGDKVKSAGGVGKIQASYHTEHTPPWGHPGGAQVCGSYMALTLEKTDHDNHSSEVQIYDARPTAFNEQMRLITTIKQDWGVNGGGMTKELGDEGCYVVIAADDSGLSVYRSNSSSLSEETKFKLIQLIKKNNLPNSFNTGSGLALATQTDGKLFIFTMHGSEGEDNNTLSLYQLIVTGNSASVEQVGTTKAMDLPNSDHVISALNTSFRWGKGLDITSPTSIEVFATDRNILPSPIDKKNFGVVTWQGEAASVASVNWGGDHYYDTGSNLAIAMDDSHCVEMHRGSGGNSNKLYHKVGNVNFSKQEIDWGKSIYYHSGSDFGIAMDNNGNCVEVHRGGGSSTTHYYAVGKVNFSKKTIDWGESEAYGVGSNLAIAMDNRGFCLEVHRASDGGQTLLYRLGKIHFDEKTILWTTSISYGKGSDVAIATDNLGNYVEIHRGVDGTENSNEHYYRVGKISPLGHVAIDWGDVHWYDTGSVLSIAMNNNGNCIEVHRGSNDRNTLYYRVGKVDFNKKTIEWSKSAPYVKGSDLCVAMDSRGHCIELHRHEEGSEGSDKQFYRMGVFFG</sequence>